<dbReference type="GO" id="GO:0031177">
    <property type="term" value="F:phosphopantetheine binding"/>
    <property type="evidence" value="ECO:0007669"/>
    <property type="project" value="InterPro"/>
</dbReference>
<dbReference type="InterPro" id="IPR020806">
    <property type="entry name" value="PKS_PP-bd"/>
</dbReference>
<evidence type="ECO:0000256" key="6">
    <source>
        <dbReference type="ARBA" id="ARBA00023098"/>
    </source>
</evidence>
<comment type="similarity">
    <text evidence="8">Belongs to the acyl carrier protein (ACP) family.</text>
</comment>
<dbReference type="PROSITE" id="PS00012">
    <property type="entry name" value="PHOSPHOPANTETHEINE"/>
    <property type="match status" value="1"/>
</dbReference>
<dbReference type="GO" id="GO:0000035">
    <property type="term" value="F:acyl binding"/>
    <property type="evidence" value="ECO:0007669"/>
    <property type="project" value="TreeGrafter"/>
</dbReference>
<dbReference type="PANTHER" id="PTHR20863">
    <property type="entry name" value="ACYL CARRIER PROTEIN"/>
    <property type="match status" value="1"/>
</dbReference>
<dbReference type="HAMAP" id="MF_01217">
    <property type="entry name" value="Acyl_carrier"/>
    <property type="match status" value="1"/>
</dbReference>
<dbReference type="AlphaFoldDB" id="A0A9D1KKV0"/>
<dbReference type="Gene3D" id="1.10.1200.10">
    <property type="entry name" value="ACP-like"/>
    <property type="match status" value="1"/>
</dbReference>
<keyword evidence="4 8" id="KW-0597">Phosphoprotein</keyword>
<evidence type="ECO:0000256" key="4">
    <source>
        <dbReference type="ARBA" id="ARBA00022553"/>
    </source>
</evidence>
<dbReference type="PANTHER" id="PTHR20863:SF76">
    <property type="entry name" value="CARRIER DOMAIN-CONTAINING PROTEIN"/>
    <property type="match status" value="1"/>
</dbReference>
<keyword evidence="8" id="KW-0963">Cytoplasm</keyword>
<evidence type="ECO:0000313" key="10">
    <source>
        <dbReference type="EMBL" id="HIT58777.1"/>
    </source>
</evidence>
<evidence type="ECO:0000256" key="1">
    <source>
        <dbReference type="ARBA" id="ARBA00003180"/>
    </source>
</evidence>
<evidence type="ECO:0000256" key="7">
    <source>
        <dbReference type="ARBA" id="ARBA00023160"/>
    </source>
</evidence>
<comment type="function">
    <text evidence="1 8">Carrier of the growing fatty acid chain in fatty acid biosynthesis.</text>
</comment>
<keyword evidence="6 8" id="KW-0443">Lipid metabolism</keyword>
<name>A0A9D1KKV0_9FIRM</name>
<reference evidence="10" key="1">
    <citation type="submission" date="2020-10" db="EMBL/GenBank/DDBJ databases">
        <authorList>
            <person name="Gilroy R."/>
        </authorList>
    </citation>
    <scope>NUCLEOTIDE SEQUENCE</scope>
    <source>
        <strain evidence="10">CHK33-4379</strain>
    </source>
</reference>
<comment type="subcellular location">
    <subcellularLocation>
        <location evidence="8">Cytoplasm</location>
    </subcellularLocation>
</comment>
<evidence type="ECO:0000256" key="3">
    <source>
        <dbReference type="ARBA" id="ARBA00022516"/>
    </source>
</evidence>
<dbReference type="InterPro" id="IPR003231">
    <property type="entry name" value="ACP"/>
</dbReference>
<evidence type="ECO:0000259" key="9">
    <source>
        <dbReference type="PROSITE" id="PS50075"/>
    </source>
</evidence>
<comment type="caution">
    <text evidence="10">The sequence shown here is derived from an EMBL/GenBank/DDBJ whole genome shotgun (WGS) entry which is preliminary data.</text>
</comment>
<dbReference type="Pfam" id="PF00550">
    <property type="entry name" value="PP-binding"/>
    <property type="match status" value="1"/>
</dbReference>
<dbReference type="GO" id="GO:0009245">
    <property type="term" value="P:lipid A biosynthetic process"/>
    <property type="evidence" value="ECO:0007669"/>
    <property type="project" value="TreeGrafter"/>
</dbReference>
<dbReference type="GO" id="GO:0005829">
    <property type="term" value="C:cytosol"/>
    <property type="evidence" value="ECO:0007669"/>
    <property type="project" value="TreeGrafter"/>
</dbReference>
<evidence type="ECO:0000313" key="11">
    <source>
        <dbReference type="Proteomes" id="UP000824136"/>
    </source>
</evidence>
<sequence length="77" mass="8681">MYFDAIAKIVAERTGCDVADIKPESKFSELGIDSLDTVELLMSLEDEIGIEIELDRKVETIDDLDKFIQSKQENAND</sequence>
<keyword evidence="3 8" id="KW-0444">Lipid biosynthesis</keyword>
<reference evidence="10" key="2">
    <citation type="journal article" date="2021" name="PeerJ">
        <title>Extensive microbial diversity within the chicken gut microbiome revealed by metagenomics and culture.</title>
        <authorList>
            <person name="Gilroy R."/>
            <person name="Ravi A."/>
            <person name="Getino M."/>
            <person name="Pursley I."/>
            <person name="Horton D.L."/>
            <person name="Alikhan N.F."/>
            <person name="Baker D."/>
            <person name="Gharbi K."/>
            <person name="Hall N."/>
            <person name="Watson M."/>
            <person name="Adriaenssens E.M."/>
            <person name="Foster-Nyarko E."/>
            <person name="Jarju S."/>
            <person name="Secka A."/>
            <person name="Antonio M."/>
            <person name="Oren A."/>
            <person name="Chaudhuri R.R."/>
            <person name="La Ragione R."/>
            <person name="Hildebrand F."/>
            <person name="Pallen M.J."/>
        </authorList>
    </citation>
    <scope>NUCLEOTIDE SEQUENCE</scope>
    <source>
        <strain evidence="10">CHK33-4379</strain>
    </source>
</reference>
<gene>
    <name evidence="8" type="primary">acpP</name>
    <name evidence="10" type="ORF">IAC39_03580</name>
</gene>
<dbReference type="Proteomes" id="UP000824136">
    <property type="component" value="Unassembled WGS sequence"/>
</dbReference>
<dbReference type="EMBL" id="DVLL01000014">
    <property type="protein sequence ID" value="HIT58777.1"/>
    <property type="molecule type" value="Genomic_DNA"/>
</dbReference>
<comment type="PTM">
    <text evidence="8">4'-phosphopantetheine is transferred from CoA to a specific serine of apo-ACP by AcpS. This modification is essential for activity because fatty acids are bound in thioester linkage to the sulfhydryl of the prosthetic group.</text>
</comment>
<proteinExistence type="inferred from homology"/>
<dbReference type="PROSITE" id="PS50075">
    <property type="entry name" value="CARRIER"/>
    <property type="match status" value="1"/>
</dbReference>
<dbReference type="InterPro" id="IPR036736">
    <property type="entry name" value="ACP-like_sf"/>
</dbReference>
<keyword evidence="2 8" id="KW-0596">Phosphopantetheine</keyword>
<dbReference type="GO" id="GO:0000036">
    <property type="term" value="F:acyl carrier activity"/>
    <property type="evidence" value="ECO:0007669"/>
    <property type="project" value="UniProtKB-UniRule"/>
</dbReference>
<dbReference type="SUPFAM" id="SSF47336">
    <property type="entry name" value="ACP-like"/>
    <property type="match status" value="1"/>
</dbReference>
<keyword evidence="7 8" id="KW-0275">Fatty acid biosynthesis</keyword>
<evidence type="ECO:0000256" key="5">
    <source>
        <dbReference type="ARBA" id="ARBA00022832"/>
    </source>
</evidence>
<accession>A0A9D1KKV0</accession>
<feature type="modified residue" description="O-(pantetheine 4'-phosphoryl)serine" evidence="8">
    <location>
        <position position="34"/>
    </location>
</feature>
<feature type="domain" description="Carrier" evidence="9">
    <location>
        <begin position="1"/>
        <end position="75"/>
    </location>
</feature>
<evidence type="ECO:0000256" key="2">
    <source>
        <dbReference type="ARBA" id="ARBA00022450"/>
    </source>
</evidence>
<protein>
    <recommendedName>
        <fullName evidence="8">Acyl carrier protein</fullName>
        <shortName evidence="8">ACP</shortName>
    </recommendedName>
</protein>
<evidence type="ECO:0000256" key="8">
    <source>
        <dbReference type="HAMAP-Rule" id="MF_01217"/>
    </source>
</evidence>
<dbReference type="GO" id="GO:0016020">
    <property type="term" value="C:membrane"/>
    <property type="evidence" value="ECO:0007669"/>
    <property type="project" value="GOC"/>
</dbReference>
<keyword evidence="5 8" id="KW-0276">Fatty acid metabolism</keyword>
<dbReference type="SMART" id="SM00823">
    <property type="entry name" value="PKS_PP"/>
    <property type="match status" value="1"/>
</dbReference>
<dbReference type="InterPro" id="IPR006162">
    <property type="entry name" value="Ppantetheine_attach_site"/>
</dbReference>
<dbReference type="InterPro" id="IPR009081">
    <property type="entry name" value="PP-bd_ACP"/>
</dbReference>
<organism evidence="10 11">
    <name type="scientific">Candidatus Faeciplasma pullistercoris</name>
    <dbReference type="NCBI Taxonomy" id="2840800"/>
    <lineage>
        <taxon>Bacteria</taxon>
        <taxon>Bacillati</taxon>
        <taxon>Bacillota</taxon>
        <taxon>Clostridia</taxon>
        <taxon>Eubacteriales</taxon>
        <taxon>Oscillospiraceae</taxon>
        <taxon>Oscillospiraceae incertae sedis</taxon>
        <taxon>Candidatus Faeciplasma</taxon>
    </lineage>
</organism>
<comment type="pathway">
    <text evidence="8">Lipid metabolism; fatty acid biosynthesis.</text>
</comment>